<accession>A0A3M2JN49</accession>
<evidence type="ECO:0000313" key="3">
    <source>
        <dbReference type="Proteomes" id="UP000269289"/>
    </source>
</evidence>
<dbReference type="OrthoDB" id="3532716at2"/>
<organism evidence="2 3">
    <name type="scientific">Cellulomonas triticagri</name>
    <dbReference type="NCBI Taxonomy" id="2483352"/>
    <lineage>
        <taxon>Bacteria</taxon>
        <taxon>Bacillati</taxon>
        <taxon>Actinomycetota</taxon>
        <taxon>Actinomycetes</taxon>
        <taxon>Micrococcales</taxon>
        <taxon>Cellulomonadaceae</taxon>
        <taxon>Cellulomonas</taxon>
    </lineage>
</organism>
<dbReference type="RefSeq" id="WP_122148419.1">
    <property type="nucleotide sequence ID" value="NZ_RFFI01000019.1"/>
</dbReference>
<proteinExistence type="predicted"/>
<protein>
    <submittedName>
        <fullName evidence="2">Uncharacterized protein</fullName>
    </submittedName>
</protein>
<evidence type="ECO:0000256" key="1">
    <source>
        <dbReference type="SAM" id="MobiDB-lite"/>
    </source>
</evidence>
<name>A0A3M2JN49_9CELL</name>
<keyword evidence="3" id="KW-1185">Reference proteome</keyword>
<dbReference type="Proteomes" id="UP000269289">
    <property type="component" value="Unassembled WGS sequence"/>
</dbReference>
<dbReference type="EMBL" id="RFFI01000019">
    <property type="protein sequence ID" value="RMI13240.1"/>
    <property type="molecule type" value="Genomic_DNA"/>
</dbReference>
<reference evidence="2 3" key="1">
    <citation type="submission" date="2018-10" db="EMBL/GenBank/DDBJ databases">
        <title>Isolation, diversity and antifungal activity of actinobacteria from wheat.</title>
        <authorList>
            <person name="Han C."/>
        </authorList>
    </citation>
    <scope>NUCLEOTIDE SEQUENCE [LARGE SCALE GENOMIC DNA]</scope>
    <source>
        <strain evidence="2 3">NEAU-YY56</strain>
    </source>
</reference>
<feature type="compositionally biased region" description="Pro residues" evidence="1">
    <location>
        <begin position="165"/>
        <end position="175"/>
    </location>
</feature>
<feature type="region of interest" description="Disordered" evidence="1">
    <location>
        <begin position="134"/>
        <end position="175"/>
    </location>
</feature>
<dbReference type="AlphaFoldDB" id="A0A3M2JN49"/>
<comment type="caution">
    <text evidence="2">The sequence shown here is derived from an EMBL/GenBank/DDBJ whole genome shotgun (WGS) entry which is preliminary data.</text>
</comment>
<gene>
    <name evidence="2" type="ORF">EBM89_05295</name>
</gene>
<sequence length="175" mass="18693">MDPSDLSVTELVAGLRAGAAGSYDTEAGVELLIRHWTWLATPGFVRECVTARDPDGDLLDVDWTRVAACALAPQADPAPRAVALIAVQLAGYPKLSSEPVSLGTLPPLAWLLRTLSRRDVDLVLAAISHATGTHHQVHHLGEPDPDGTWHVTSTSPRLRPGPLHDWPPPPLPGLD</sequence>
<evidence type="ECO:0000313" key="2">
    <source>
        <dbReference type="EMBL" id="RMI13240.1"/>
    </source>
</evidence>